<comment type="caution">
    <text evidence="1">The sequence shown here is derived from an EMBL/GenBank/DDBJ whole genome shotgun (WGS) entry which is preliminary data.</text>
</comment>
<dbReference type="Proteomes" id="UP000828390">
    <property type="component" value="Unassembled WGS sequence"/>
</dbReference>
<accession>A0A9D4RP09</accession>
<evidence type="ECO:0000313" key="1">
    <source>
        <dbReference type="EMBL" id="KAH3873407.1"/>
    </source>
</evidence>
<evidence type="ECO:0000313" key="2">
    <source>
        <dbReference type="Proteomes" id="UP000828390"/>
    </source>
</evidence>
<sequence length="69" mass="7744">MLKLFMLNQSDICSGLVDWLLLPADVLITRADIAEVVCVFDYNTIGNEIMNGFEGLNDLINDVSYVVLY</sequence>
<reference evidence="1" key="2">
    <citation type="submission" date="2020-11" db="EMBL/GenBank/DDBJ databases">
        <authorList>
            <person name="McCartney M.A."/>
            <person name="Auch B."/>
            <person name="Kono T."/>
            <person name="Mallez S."/>
            <person name="Becker A."/>
            <person name="Gohl D.M."/>
            <person name="Silverstein K.A.T."/>
            <person name="Koren S."/>
            <person name="Bechman K.B."/>
            <person name="Herman A."/>
            <person name="Abrahante J.E."/>
            <person name="Garbe J."/>
        </authorList>
    </citation>
    <scope>NUCLEOTIDE SEQUENCE</scope>
    <source>
        <strain evidence="1">Duluth1</strain>
        <tissue evidence="1">Whole animal</tissue>
    </source>
</reference>
<dbReference type="EMBL" id="JAIWYP010000002">
    <property type="protein sequence ID" value="KAH3873407.1"/>
    <property type="molecule type" value="Genomic_DNA"/>
</dbReference>
<gene>
    <name evidence="1" type="ORF">DPMN_036642</name>
</gene>
<proteinExistence type="predicted"/>
<dbReference type="AlphaFoldDB" id="A0A9D4RP09"/>
<reference evidence="1" key="1">
    <citation type="journal article" date="2019" name="bioRxiv">
        <title>The Genome of the Zebra Mussel, Dreissena polymorpha: A Resource for Invasive Species Research.</title>
        <authorList>
            <person name="McCartney M.A."/>
            <person name="Auch B."/>
            <person name="Kono T."/>
            <person name="Mallez S."/>
            <person name="Zhang Y."/>
            <person name="Obille A."/>
            <person name="Becker A."/>
            <person name="Abrahante J.E."/>
            <person name="Garbe J."/>
            <person name="Badalamenti J.P."/>
            <person name="Herman A."/>
            <person name="Mangelson H."/>
            <person name="Liachko I."/>
            <person name="Sullivan S."/>
            <person name="Sone E.D."/>
            <person name="Koren S."/>
            <person name="Silverstein K.A.T."/>
            <person name="Beckman K.B."/>
            <person name="Gohl D.M."/>
        </authorList>
    </citation>
    <scope>NUCLEOTIDE SEQUENCE</scope>
    <source>
        <strain evidence="1">Duluth1</strain>
        <tissue evidence="1">Whole animal</tissue>
    </source>
</reference>
<organism evidence="1 2">
    <name type="scientific">Dreissena polymorpha</name>
    <name type="common">Zebra mussel</name>
    <name type="synonym">Mytilus polymorpha</name>
    <dbReference type="NCBI Taxonomy" id="45954"/>
    <lineage>
        <taxon>Eukaryota</taxon>
        <taxon>Metazoa</taxon>
        <taxon>Spiralia</taxon>
        <taxon>Lophotrochozoa</taxon>
        <taxon>Mollusca</taxon>
        <taxon>Bivalvia</taxon>
        <taxon>Autobranchia</taxon>
        <taxon>Heteroconchia</taxon>
        <taxon>Euheterodonta</taxon>
        <taxon>Imparidentia</taxon>
        <taxon>Neoheterodontei</taxon>
        <taxon>Myida</taxon>
        <taxon>Dreissenoidea</taxon>
        <taxon>Dreissenidae</taxon>
        <taxon>Dreissena</taxon>
    </lineage>
</organism>
<keyword evidence="2" id="KW-1185">Reference proteome</keyword>
<protein>
    <submittedName>
        <fullName evidence="1">Uncharacterized protein</fullName>
    </submittedName>
</protein>
<name>A0A9D4RP09_DREPO</name>